<proteinExistence type="predicted"/>
<feature type="region of interest" description="Disordered" evidence="1">
    <location>
        <begin position="1"/>
        <end position="24"/>
    </location>
</feature>
<evidence type="ECO:0000313" key="3">
    <source>
        <dbReference type="Proteomes" id="UP000584824"/>
    </source>
</evidence>
<keyword evidence="3" id="KW-1185">Reference proteome</keyword>
<name>A0A7W6K1M0_9HYPH</name>
<dbReference type="EMBL" id="JACIDU010000003">
    <property type="protein sequence ID" value="MBB4102407.1"/>
    <property type="molecule type" value="Genomic_DNA"/>
</dbReference>
<dbReference type="AlphaFoldDB" id="A0A7W6K1M0"/>
<feature type="compositionally biased region" description="Basic and acidic residues" evidence="1">
    <location>
        <begin position="1"/>
        <end position="22"/>
    </location>
</feature>
<evidence type="ECO:0000256" key="1">
    <source>
        <dbReference type="SAM" id="MobiDB-lite"/>
    </source>
</evidence>
<dbReference type="Proteomes" id="UP000584824">
    <property type="component" value="Unassembled WGS sequence"/>
</dbReference>
<evidence type="ECO:0000313" key="2">
    <source>
        <dbReference type="EMBL" id="MBB4102407.1"/>
    </source>
</evidence>
<accession>A0A7W6K1M0</accession>
<gene>
    <name evidence="2" type="ORF">GGQ66_000942</name>
</gene>
<reference evidence="2 3" key="1">
    <citation type="submission" date="2020-08" db="EMBL/GenBank/DDBJ databases">
        <title>Genomic Encyclopedia of Type Strains, Phase IV (KMG-IV): sequencing the most valuable type-strain genomes for metagenomic binning, comparative biology and taxonomic classification.</title>
        <authorList>
            <person name="Goeker M."/>
        </authorList>
    </citation>
    <scope>NUCLEOTIDE SEQUENCE [LARGE SCALE GENOMIC DNA]</scope>
    <source>
        <strain evidence="2 3">DSM 26385</strain>
    </source>
</reference>
<sequence>MTEARKKYSRTSKGDGSVKDNARSMSPIEENIQIGLAEALSRTVFLRDMTIVDIQKIMPHWRTGHLASLRAMKMDEFGTWKLSYAAEKLGVTPICHFVPAMARSGYDGDFAELFNILHAAGEACGKALPEIGQRTYPLAWVACESARLSCHLAIEGIRRNRHFADREAEDFTLQLVSASRLLNRITHKTTRIRLAISKLEAACDALDEFSEGQINQAKPHISDEPHAAA</sequence>
<protein>
    <submittedName>
        <fullName evidence="2">Uncharacterized protein</fullName>
    </submittedName>
</protein>
<dbReference type="RefSeq" id="WP_183789944.1">
    <property type="nucleotide sequence ID" value="NZ_JACIDU010000003.1"/>
</dbReference>
<organism evidence="2 3">
    <name type="scientific">Allorhizobium borbori</name>
    <dbReference type="NCBI Taxonomy" id="485907"/>
    <lineage>
        <taxon>Bacteria</taxon>
        <taxon>Pseudomonadati</taxon>
        <taxon>Pseudomonadota</taxon>
        <taxon>Alphaproteobacteria</taxon>
        <taxon>Hyphomicrobiales</taxon>
        <taxon>Rhizobiaceae</taxon>
        <taxon>Rhizobium/Agrobacterium group</taxon>
        <taxon>Allorhizobium</taxon>
    </lineage>
</organism>
<comment type="caution">
    <text evidence="2">The sequence shown here is derived from an EMBL/GenBank/DDBJ whole genome shotgun (WGS) entry which is preliminary data.</text>
</comment>